<organism evidence="2 3">
    <name type="scientific">Bifidobacterium hapali</name>
    <dbReference type="NCBI Taxonomy" id="1630172"/>
    <lineage>
        <taxon>Bacteria</taxon>
        <taxon>Bacillati</taxon>
        <taxon>Actinomycetota</taxon>
        <taxon>Actinomycetes</taxon>
        <taxon>Bifidobacteriales</taxon>
        <taxon>Bifidobacteriaceae</taxon>
        <taxon>Bifidobacterium</taxon>
    </lineage>
</organism>
<evidence type="ECO:0000313" key="2">
    <source>
        <dbReference type="EMBL" id="OZG62116.1"/>
    </source>
</evidence>
<feature type="domain" description="AAA" evidence="1">
    <location>
        <begin position="26"/>
        <end position="96"/>
    </location>
</feature>
<keyword evidence="3" id="KW-1185">Reference proteome</keyword>
<dbReference type="Pfam" id="PF13173">
    <property type="entry name" value="AAA_14"/>
    <property type="match status" value="1"/>
</dbReference>
<dbReference type="AlphaFoldDB" id="A0A261FTM0"/>
<comment type="caution">
    <text evidence="2">The sequence shown here is derived from an EMBL/GenBank/DDBJ whole genome shotgun (WGS) entry which is preliminary data.</text>
</comment>
<proteinExistence type="predicted"/>
<dbReference type="Proteomes" id="UP000216074">
    <property type="component" value="Unassembled WGS sequence"/>
</dbReference>
<dbReference type="PANTHER" id="PTHR33295:SF7">
    <property type="entry name" value="ATPASE"/>
    <property type="match status" value="1"/>
</dbReference>
<gene>
    <name evidence="2" type="ORF">BHAP_2137</name>
</gene>
<dbReference type="PANTHER" id="PTHR33295">
    <property type="entry name" value="ATPASE"/>
    <property type="match status" value="1"/>
</dbReference>
<accession>A0A261FTM0</accession>
<dbReference type="InterPro" id="IPR041682">
    <property type="entry name" value="AAA_14"/>
</dbReference>
<name>A0A261FTM0_9BIFI</name>
<reference evidence="2 3" key="1">
    <citation type="journal article" date="2017" name="BMC Genomics">
        <title>Comparative genomic and phylogenomic analyses of the Bifidobacteriaceae family.</title>
        <authorList>
            <person name="Lugli G.A."/>
            <person name="Milani C."/>
            <person name="Turroni F."/>
            <person name="Duranti S."/>
            <person name="Mancabelli L."/>
            <person name="Mangifesta M."/>
            <person name="Ferrario C."/>
            <person name="Modesto M."/>
            <person name="Mattarelli P."/>
            <person name="Jiri K."/>
            <person name="van Sinderen D."/>
            <person name="Ventura M."/>
        </authorList>
    </citation>
    <scope>NUCLEOTIDE SEQUENCE [LARGE SCALE GENOMIC DNA]</scope>
    <source>
        <strain evidence="2 3">DSM 100202</strain>
    </source>
</reference>
<evidence type="ECO:0000259" key="1">
    <source>
        <dbReference type="Pfam" id="PF13173"/>
    </source>
</evidence>
<protein>
    <submittedName>
        <fullName evidence="2">ATPase AAA</fullName>
    </submittedName>
</protein>
<evidence type="ECO:0000313" key="3">
    <source>
        <dbReference type="Proteomes" id="UP000216074"/>
    </source>
</evidence>
<sequence>MQALFAGDITIDRLILVLSISSETRIVPENTLIVLDEVQEVLRTLLSLKTFAETDPQYHVLATGSSLGIAIHLSTPFRVGKLQRVKLYPMSFLEFLYACGQQAMADMLSSQDFALIDLMHDKVMTWLGYYLYVGGMPDVVRRFAETFPNADFDGIREMQNTLLSDYRDAFSKHTDSRSLGAFVHIATESGVGFAASSACSGKQEVHLWCRSFRWGEARIMCWRSSG</sequence>
<dbReference type="RefSeq" id="WP_275542112.1">
    <property type="nucleotide sequence ID" value="NZ_MWWY01000048.1"/>
</dbReference>
<dbReference type="EMBL" id="MWWY01000048">
    <property type="protein sequence ID" value="OZG62116.1"/>
    <property type="molecule type" value="Genomic_DNA"/>
</dbReference>